<feature type="compositionally biased region" description="Acidic residues" evidence="1">
    <location>
        <begin position="19"/>
        <end position="28"/>
    </location>
</feature>
<feature type="region of interest" description="Disordered" evidence="1">
    <location>
        <begin position="260"/>
        <end position="284"/>
    </location>
</feature>
<dbReference type="EMBL" id="JAYKXP010000013">
    <property type="protein sequence ID" value="KAK7051315.1"/>
    <property type="molecule type" value="Genomic_DNA"/>
</dbReference>
<feature type="compositionally biased region" description="Basic residues" evidence="1">
    <location>
        <begin position="260"/>
        <end position="269"/>
    </location>
</feature>
<dbReference type="Proteomes" id="UP001383192">
    <property type="component" value="Unassembled WGS sequence"/>
</dbReference>
<feature type="compositionally biased region" description="Basic and acidic residues" evidence="1">
    <location>
        <begin position="71"/>
        <end position="83"/>
    </location>
</feature>
<feature type="compositionally biased region" description="Polar residues" evidence="1">
    <location>
        <begin position="98"/>
        <end position="111"/>
    </location>
</feature>
<sequence>MASALSEAEAFKMWTVLEENSESEDELDQLTLNRPSHTELVLSPNSSTPASSLWPKDTESKQAPQPLHIDSVSDGHVSSEAKLSDTLSQKTPKDLKTPNLTSEGNSGQPSRSRPIPSGSAQDILINGHHDRDLIKTPASLADALSSAFQNNYEDPYPELTITEGTGLSNVVNQSVDGHAAFGKKSVHVQPPAENIPGARRSRRHPPLISQEAVDEYLDVQVAPITEGEEKKAGNDLEAEKSAEQLEDTVTAFNLRHVLKRVPSLRKPHPKSSSSTRSSYPASSESYTSAYLNRLTEWFGAESVNKATHLEQNPARMHLALQIPNSIHARSPSYGDSEPFDDTPATSATSVDSLERHDLSSSRPSKKRRASDLESTEAKRQKTMSSSNSVAPSSPLSAIPDPNKAEPALLHALALQRLLKGKIGVNKEQFTLTKSYLADLGRDHQTVASTAFEASEPETKEAFLRAISQVLRTADLGLLKRDEKVIKTYAAKVFEKYGAAH</sequence>
<dbReference type="AlphaFoldDB" id="A0AAW0DHV6"/>
<keyword evidence="3" id="KW-1185">Reference proteome</keyword>
<feature type="region of interest" description="Disordered" evidence="1">
    <location>
        <begin position="327"/>
        <end position="401"/>
    </location>
</feature>
<feature type="region of interest" description="Disordered" evidence="1">
    <location>
        <begin position="16"/>
        <end position="123"/>
    </location>
</feature>
<gene>
    <name evidence="2" type="ORF">VNI00_004815</name>
</gene>
<feature type="compositionally biased region" description="Low complexity" evidence="1">
    <location>
        <begin position="384"/>
        <end position="397"/>
    </location>
</feature>
<evidence type="ECO:0000313" key="2">
    <source>
        <dbReference type="EMBL" id="KAK7051315.1"/>
    </source>
</evidence>
<accession>A0AAW0DHV6</accession>
<evidence type="ECO:0000313" key="3">
    <source>
        <dbReference type="Proteomes" id="UP001383192"/>
    </source>
</evidence>
<name>A0AAW0DHV6_9AGAR</name>
<feature type="compositionally biased region" description="Basic and acidic residues" evidence="1">
    <location>
        <begin position="369"/>
        <end position="379"/>
    </location>
</feature>
<organism evidence="2 3">
    <name type="scientific">Paramarasmius palmivorus</name>
    <dbReference type="NCBI Taxonomy" id="297713"/>
    <lineage>
        <taxon>Eukaryota</taxon>
        <taxon>Fungi</taxon>
        <taxon>Dikarya</taxon>
        <taxon>Basidiomycota</taxon>
        <taxon>Agaricomycotina</taxon>
        <taxon>Agaricomycetes</taxon>
        <taxon>Agaricomycetidae</taxon>
        <taxon>Agaricales</taxon>
        <taxon>Marasmiineae</taxon>
        <taxon>Marasmiaceae</taxon>
        <taxon>Paramarasmius</taxon>
    </lineage>
</organism>
<proteinExistence type="predicted"/>
<reference evidence="2 3" key="1">
    <citation type="submission" date="2024-01" db="EMBL/GenBank/DDBJ databases">
        <title>A draft genome for a cacao thread blight-causing isolate of Paramarasmius palmivorus.</title>
        <authorList>
            <person name="Baruah I.K."/>
            <person name="Bukari Y."/>
            <person name="Amoako-Attah I."/>
            <person name="Meinhardt L.W."/>
            <person name="Bailey B.A."/>
            <person name="Cohen S.P."/>
        </authorList>
    </citation>
    <scope>NUCLEOTIDE SEQUENCE [LARGE SCALE GENOMIC DNA]</scope>
    <source>
        <strain evidence="2 3">GH-12</strain>
    </source>
</reference>
<evidence type="ECO:0000256" key="1">
    <source>
        <dbReference type="SAM" id="MobiDB-lite"/>
    </source>
</evidence>
<feature type="compositionally biased region" description="Low complexity" evidence="1">
    <location>
        <begin position="271"/>
        <end position="284"/>
    </location>
</feature>
<protein>
    <submittedName>
        <fullName evidence="2">Uncharacterized protein</fullName>
    </submittedName>
</protein>
<comment type="caution">
    <text evidence="2">The sequence shown here is derived from an EMBL/GenBank/DDBJ whole genome shotgun (WGS) entry which is preliminary data.</text>
</comment>